<dbReference type="GO" id="GO:0016874">
    <property type="term" value="F:ligase activity"/>
    <property type="evidence" value="ECO:0007669"/>
    <property type="project" value="UniProtKB-KW"/>
</dbReference>
<sequence length="592" mass="65855">MTQVTVNPTPTQHELTFRPADFATLTEALDYAAKGDTGSNFYTGRGAIYASVTYRELRLEAIELAHKLLGLGMKKGDRVALVAETNPDFIRFFYASQYAGLIPVALPASVKVGAHCAYVAQLKQLLEASDAVIGVASEGYLPFLQEASEDLDMRMVAMPETFHALPHTEQTLPEVTPDDISYIQYTSGSTRFPRGVVIKHHTALANLKAIIADGLKMNGDDRMMSWLPFYHDMGLVGFVLVPLCAQVSIDYLDTREFAMRPRQWLSLMTKTRATISFAPSFGYDLCARRVRSKDVDTYDLSNWRVAGIGAEMIRPQTLEHFAEIMEPAGFDRRAFLACYGMAECTLAISFSPLWTGFTTHHIDADHLSEHHEAVLLDQNDTQGRGRHFVNCGIPLPNFEVQIRDDDKVLGDWQSGVIYLRGPSVMSGYFNLAEETSHALCQDGWLNTGDIGYLVDGVLTITGRKKDLIIVHGRNIWPQDLEHIAETQTEVRAGDAVAFSAPDSESEELCVLMVQCRLSDPVKRNNLIRRLTALVRMEMSLDCYVELVPIHSLPRTSSGKLSRAKARLDFINSNDLDKLDAAAEEVRLRVASA</sequence>
<dbReference type="InterPro" id="IPR042099">
    <property type="entry name" value="ANL_N_sf"/>
</dbReference>
<evidence type="ECO:0000313" key="4">
    <source>
        <dbReference type="EMBL" id="MCX2977973.1"/>
    </source>
</evidence>
<name>A0ABT3T6S3_9GAMM</name>
<dbReference type="Gene3D" id="3.30.300.30">
    <property type="match status" value="1"/>
</dbReference>
<keyword evidence="2 4" id="KW-0436">Ligase</keyword>
<evidence type="ECO:0000259" key="3">
    <source>
        <dbReference type="Pfam" id="PF00501"/>
    </source>
</evidence>
<dbReference type="CDD" id="cd05931">
    <property type="entry name" value="FAAL"/>
    <property type="match status" value="1"/>
</dbReference>
<organism evidence="4 5">
    <name type="scientific">Candidatus Marimicrobium litorale</name>
    <dbReference type="NCBI Taxonomy" id="2518991"/>
    <lineage>
        <taxon>Bacteria</taxon>
        <taxon>Pseudomonadati</taxon>
        <taxon>Pseudomonadota</taxon>
        <taxon>Gammaproteobacteria</taxon>
        <taxon>Cellvibrionales</taxon>
        <taxon>Halieaceae</taxon>
        <taxon>Marimicrobium</taxon>
    </lineage>
</organism>
<dbReference type="InterPro" id="IPR000873">
    <property type="entry name" value="AMP-dep_synth/lig_dom"/>
</dbReference>
<accession>A0ABT3T6S3</accession>
<dbReference type="InterPro" id="IPR045851">
    <property type="entry name" value="AMP-bd_C_sf"/>
</dbReference>
<dbReference type="Proteomes" id="UP001143304">
    <property type="component" value="Unassembled WGS sequence"/>
</dbReference>
<dbReference type="RefSeq" id="WP_279249677.1">
    <property type="nucleotide sequence ID" value="NZ_SHNO01000001.1"/>
</dbReference>
<dbReference type="NCBIfam" id="NF006624">
    <property type="entry name" value="PRK09192.1"/>
    <property type="match status" value="1"/>
</dbReference>
<dbReference type="PANTHER" id="PTHR22754:SF32">
    <property type="entry name" value="DISCO-INTERACTING PROTEIN 2"/>
    <property type="match status" value="1"/>
</dbReference>
<feature type="domain" description="AMP-dependent synthetase/ligase" evidence="3">
    <location>
        <begin position="49"/>
        <end position="429"/>
    </location>
</feature>
<dbReference type="InterPro" id="IPR040097">
    <property type="entry name" value="FAAL/FAAC"/>
</dbReference>
<protein>
    <submittedName>
        <fullName evidence="4">Fatty acyl-AMP ligase</fullName>
    </submittedName>
</protein>
<evidence type="ECO:0000256" key="1">
    <source>
        <dbReference type="ARBA" id="ARBA00006432"/>
    </source>
</evidence>
<comment type="caution">
    <text evidence="4">The sequence shown here is derived from an EMBL/GenBank/DDBJ whole genome shotgun (WGS) entry which is preliminary data.</text>
</comment>
<proteinExistence type="inferred from homology"/>
<reference evidence="4" key="1">
    <citation type="submission" date="2019-02" db="EMBL/GenBank/DDBJ databases">
        <authorList>
            <person name="Li S.-H."/>
        </authorList>
    </citation>
    <scope>NUCLEOTIDE SEQUENCE</scope>
    <source>
        <strain evidence="4">IMCC11814</strain>
    </source>
</reference>
<gene>
    <name evidence="4" type="ORF">EYC82_11460</name>
</gene>
<dbReference type="Gene3D" id="3.40.50.12780">
    <property type="entry name" value="N-terminal domain of ligase-like"/>
    <property type="match status" value="1"/>
</dbReference>
<dbReference type="SUPFAM" id="SSF56801">
    <property type="entry name" value="Acetyl-CoA synthetase-like"/>
    <property type="match status" value="1"/>
</dbReference>
<dbReference type="EMBL" id="SHNO01000001">
    <property type="protein sequence ID" value="MCX2977973.1"/>
    <property type="molecule type" value="Genomic_DNA"/>
</dbReference>
<keyword evidence="5" id="KW-1185">Reference proteome</keyword>
<evidence type="ECO:0000313" key="5">
    <source>
        <dbReference type="Proteomes" id="UP001143304"/>
    </source>
</evidence>
<comment type="similarity">
    <text evidence="1">Belongs to the ATP-dependent AMP-binding enzyme family.</text>
</comment>
<dbReference type="Pfam" id="PF00501">
    <property type="entry name" value="AMP-binding"/>
    <property type="match status" value="1"/>
</dbReference>
<dbReference type="PANTHER" id="PTHR22754">
    <property type="entry name" value="DISCO-INTERACTING PROTEIN 2 DIP2 -RELATED"/>
    <property type="match status" value="1"/>
</dbReference>
<evidence type="ECO:0000256" key="2">
    <source>
        <dbReference type="ARBA" id="ARBA00022598"/>
    </source>
</evidence>